<keyword evidence="8" id="KW-0106">Calcium</keyword>
<dbReference type="CDD" id="cd04059">
    <property type="entry name" value="Peptidases_S8_Protein_convertases_Kexins_Furin-like"/>
    <property type="match status" value="1"/>
</dbReference>
<proteinExistence type="inferred from homology"/>
<feature type="active site" description="Charge relay system" evidence="16 17">
    <location>
        <position position="384"/>
    </location>
</feature>
<evidence type="ECO:0000256" key="17">
    <source>
        <dbReference type="PROSITE-ProRule" id="PRU01240"/>
    </source>
</evidence>
<dbReference type="InterPro" id="IPR000209">
    <property type="entry name" value="Peptidase_S8/S53_dom"/>
</dbReference>
<evidence type="ECO:0000256" key="1">
    <source>
        <dbReference type="ARBA" id="ARBA00004653"/>
    </source>
</evidence>
<evidence type="ECO:0000256" key="9">
    <source>
        <dbReference type="ARBA" id="ARBA00023145"/>
    </source>
</evidence>
<evidence type="ECO:0000256" key="7">
    <source>
        <dbReference type="ARBA" id="ARBA00022825"/>
    </source>
</evidence>
<dbReference type="GO" id="GO:0016226">
    <property type="term" value="P:iron-sulfur cluster assembly"/>
    <property type="evidence" value="ECO:0007669"/>
    <property type="project" value="InterPro"/>
</dbReference>
<dbReference type="Gene3D" id="2.60.120.260">
    <property type="entry name" value="Galactose-binding domain-like"/>
    <property type="match status" value="1"/>
</dbReference>
<sequence length="842" mass="94466">MAAKKMEILRLYKQLLRESTKFSSYNFREYALMRVKDAFRENKNLTDPAALDKQIKEGYKNLAIIKRQVVIGHMFEPQRLVIEKQPFICQHPSIQIRVWSVSIIVWVVIEIQQASHQFRISCVDPRNGSLNIGDELTDDQSLLGDHGHIGNDHEDFTATAPFTNEWVVEIKGGADAAARLAEEMGFEIHGEVPNFRDFYRLHKSDHPRRQRAHASHLSRQLTDDVRVLWAEQQFAKRRQKRGYVPDYPPFETEESTTSQDNRPLIRVKRESSESDDVTLIRKKRSDMEMPSKSRRLFNDELWDNQWYMHDTRTIASLPRLDLNVLPVYDMGYTGRGVTVLVLDDGIEGSHTDIRNNYNAKISYDMNDDDRDPTPRYGKGAVNSHGTRCAGEIAMEANNKKCGVGVAFNVNIGGVRMLDGAVSDRVEASSLLYALEIVDIYSASWGPSDDGKTVEGPGRLVRQALLQGVTEGRKGKGAIYIWAAGNGGRVHDNCNCDGYVSSIYTLSIGSVSEQGDFPWYGEQCASTMAVTYSSGAYTDQKIATIDLNDTCTMDHTGTSAAAPLASGIIALALEANPNLTWRDVQHLVAWTSEYKPLEDNIEWQENAAGIRFNSRFGFGMMNAAKYVLAAMNWTSVPGKSICTTVSDSNLPVLFTNREWGAVTFESDGCAGTLNEVNYLEHVEVIVNIEYPVRGQLEIDLISPSGTRTQVLKPRSKDQSKLGFVNWPFMSVHTWGENPKGQWKLIATDVSSQKPNLLSGRIVNATLVLHGTSAMPEYRKHATRIYDDAFNQLSSRSHEATINNELDDEDQRLDISQLRSENPNLSWKDLIGVKLARHSSANAN</sequence>
<dbReference type="GO" id="GO:0008039">
    <property type="term" value="P:synaptic target recognition"/>
    <property type="evidence" value="ECO:0007669"/>
    <property type="project" value="UniProtKB-ARBA"/>
</dbReference>
<keyword evidence="7 17" id="KW-0720">Serine protease</keyword>
<evidence type="ECO:0000256" key="4">
    <source>
        <dbReference type="ARBA" id="ARBA00022685"/>
    </source>
</evidence>
<dbReference type="CDD" id="cd20264">
    <property type="entry name" value="Complex1_LYR_LYRM4"/>
    <property type="match status" value="1"/>
</dbReference>
<reference evidence="20 21" key="1">
    <citation type="submission" date="2016-03" db="EMBL/GenBank/DDBJ databases">
        <title>EvidentialGene: Evidence-directed Construction of Genes on Genomes.</title>
        <authorList>
            <person name="Gilbert D.G."/>
            <person name="Choi J.-H."/>
            <person name="Mockaitis K."/>
            <person name="Colbourne J."/>
            <person name="Pfrender M."/>
        </authorList>
    </citation>
    <scope>NUCLEOTIDE SEQUENCE [LARGE SCALE GENOMIC DNA]</scope>
    <source>
        <strain evidence="20 21">Xinb3</strain>
        <tissue evidence="20">Complete organism</tissue>
    </source>
</reference>
<dbReference type="PRINTS" id="PR00723">
    <property type="entry name" value="SUBTILISIN"/>
</dbReference>
<evidence type="ECO:0000256" key="2">
    <source>
        <dbReference type="ARBA" id="ARBA00005325"/>
    </source>
</evidence>
<evidence type="ECO:0000256" key="18">
    <source>
        <dbReference type="SAM" id="MobiDB-lite"/>
    </source>
</evidence>
<keyword evidence="4" id="KW-0165">Cleavage on pair of basic residues</keyword>
<protein>
    <recommendedName>
        <fullName evidence="13">Kex2-like endoprotease 1</fullName>
    </recommendedName>
    <alternativeName>
        <fullName evidence="14">SPC3</fullName>
    </alternativeName>
    <alternativeName>
        <fullName evidence="15">dKLIP-1</fullName>
    </alternativeName>
</protein>
<evidence type="ECO:0000256" key="3">
    <source>
        <dbReference type="ARBA" id="ARBA00022670"/>
    </source>
</evidence>
<evidence type="ECO:0000313" key="20">
    <source>
        <dbReference type="EMBL" id="KZS13965.1"/>
    </source>
</evidence>
<evidence type="ECO:0000259" key="19">
    <source>
        <dbReference type="PROSITE" id="PS51829"/>
    </source>
</evidence>
<dbReference type="FunFam" id="3.30.70.850:FF:000001">
    <property type="entry name" value="Proprotein convertase subtilisin/kexin type 5"/>
    <property type="match status" value="1"/>
</dbReference>
<feature type="domain" description="P/Homo B" evidence="19">
    <location>
        <begin position="634"/>
        <end position="773"/>
    </location>
</feature>
<dbReference type="Pfam" id="PF05347">
    <property type="entry name" value="Complex1_LYR"/>
    <property type="match status" value="1"/>
</dbReference>
<dbReference type="GO" id="GO:0001941">
    <property type="term" value="P:postsynaptic membrane organization"/>
    <property type="evidence" value="ECO:0007669"/>
    <property type="project" value="UniProtKB-ARBA"/>
</dbReference>
<dbReference type="InterPro" id="IPR023828">
    <property type="entry name" value="Peptidase_S8_Ser-AS"/>
</dbReference>
<feature type="region of interest" description="Disordered" evidence="18">
    <location>
        <begin position="240"/>
        <end position="262"/>
    </location>
</feature>
<comment type="caution">
    <text evidence="20">The sequence shown here is derived from an EMBL/GenBank/DDBJ whole genome shotgun (WGS) entry which is preliminary data.</text>
</comment>
<dbReference type="InterPro" id="IPR022398">
    <property type="entry name" value="Peptidase_S8_His-AS"/>
</dbReference>
<dbReference type="GO" id="GO:0097090">
    <property type="term" value="P:presynaptic membrane organization"/>
    <property type="evidence" value="ECO:0007669"/>
    <property type="project" value="UniProtKB-ARBA"/>
</dbReference>
<evidence type="ECO:0000256" key="13">
    <source>
        <dbReference type="ARBA" id="ARBA00076029"/>
    </source>
</evidence>
<dbReference type="InterPro" id="IPR008979">
    <property type="entry name" value="Galactose-bd-like_sf"/>
</dbReference>
<evidence type="ECO:0000256" key="14">
    <source>
        <dbReference type="ARBA" id="ARBA00076619"/>
    </source>
</evidence>
<keyword evidence="21" id="KW-1185">Reference proteome</keyword>
<keyword evidence="9" id="KW-0865">Zymogen</keyword>
<dbReference type="SUPFAM" id="SSF49785">
    <property type="entry name" value="Galactose-binding domain-like"/>
    <property type="match status" value="1"/>
</dbReference>
<keyword evidence="5" id="KW-0732">Signal</keyword>
<dbReference type="PROSITE" id="PS51829">
    <property type="entry name" value="P_HOMO_B"/>
    <property type="match status" value="1"/>
</dbReference>
<name>A0A164X8E9_9CRUS</name>
<dbReference type="InterPro" id="IPR008011">
    <property type="entry name" value="Complex1_LYR_dom"/>
</dbReference>
<dbReference type="Pfam" id="PF01483">
    <property type="entry name" value="P_proprotein"/>
    <property type="match status" value="1"/>
</dbReference>
<keyword evidence="6 17" id="KW-0378">Hydrolase</keyword>
<dbReference type="OrthoDB" id="275715at2759"/>
<feature type="active site" description="Charge relay system" evidence="16 17">
    <location>
        <position position="343"/>
    </location>
</feature>
<dbReference type="STRING" id="35525.A0A164X8E9"/>
<evidence type="ECO:0000256" key="8">
    <source>
        <dbReference type="ARBA" id="ARBA00022837"/>
    </source>
</evidence>
<dbReference type="InterPro" id="IPR002884">
    <property type="entry name" value="P_dom"/>
</dbReference>
<dbReference type="GO" id="GO:0005615">
    <property type="term" value="C:extracellular space"/>
    <property type="evidence" value="ECO:0007669"/>
    <property type="project" value="TreeGrafter"/>
</dbReference>
<dbReference type="Pfam" id="PF16470">
    <property type="entry name" value="S8_pro-domain"/>
    <property type="match status" value="1"/>
</dbReference>
<evidence type="ECO:0000256" key="6">
    <source>
        <dbReference type="ARBA" id="ARBA00022801"/>
    </source>
</evidence>
<gene>
    <name evidence="20" type="ORF">APZ42_020549</name>
</gene>
<dbReference type="InterPro" id="IPR015500">
    <property type="entry name" value="Peptidase_S8_subtilisin-rel"/>
</dbReference>
<evidence type="ECO:0000256" key="15">
    <source>
        <dbReference type="ARBA" id="ARBA00077026"/>
    </source>
</evidence>
<evidence type="ECO:0000256" key="16">
    <source>
        <dbReference type="PIRSR" id="PIRSR615500-1"/>
    </source>
</evidence>
<dbReference type="PANTHER" id="PTHR42884:SF14">
    <property type="entry name" value="NEUROENDOCRINE CONVERTASE 1"/>
    <property type="match status" value="1"/>
</dbReference>
<dbReference type="InterPro" id="IPR036852">
    <property type="entry name" value="Peptidase_S8/S53_dom_sf"/>
</dbReference>
<accession>A0A164X8E9</accession>
<evidence type="ECO:0000256" key="5">
    <source>
        <dbReference type="ARBA" id="ARBA00022729"/>
    </source>
</evidence>
<dbReference type="AlphaFoldDB" id="A0A164X8E9"/>
<comment type="subcellular location">
    <subcellularLocation>
        <location evidence="1">Golgi apparatus membrane</location>
        <topology evidence="1">Multi-pass membrane protein</topology>
    </subcellularLocation>
</comment>
<comment type="similarity">
    <text evidence="2">Belongs to the peptidase S8 family. Furin subfamily.</text>
</comment>
<dbReference type="GO" id="GO:0097688">
    <property type="term" value="P:glutamate receptor clustering"/>
    <property type="evidence" value="ECO:0007669"/>
    <property type="project" value="UniProtKB-ARBA"/>
</dbReference>
<dbReference type="GO" id="GO:0043005">
    <property type="term" value="C:neuron projection"/>
    <property type="evidence" value="ECO:0007669"/>
    <property type="project" value="TreeGrafter"/>
</dbReference>
<dbReference type="PROSITE" id="PS00138">
    <property type="entry name" value="SUBTILASE_SER"/>
    <property type="match status" value="1"/>
</dbReference>
<organism evidence="20 21">
    <name type="scientific">Daphnia magna</name>
    <dbReference type="NCBI Taxonomy" id="35525"/>
    <lineage>
        <taxon>Eukaryota</taxon>
        <taxon>Metazoa</taxon>
        <taxon>Ecdysozoa</taxon>
        <taxon>Arthropoda</taxon>
        <taxon>Crustacea</taxon>
        <taxon>Branchiopoda</taxon>
        <taxon>Diplostraca</taxon>
        <taxon>Cladocera</taxon>
        <taxon>Anomopoda</taxon>
        <taxon>Daphniidae</taxon>
        <taxon>Daphnia</taxon>
    </lineage>
</organism>
<keyword evidence="11" id="KW-0325">Glycoprotein</keyword>
<evidence type="ECO:0000256" key="12">
    <source>
        <dbReference type="ARBA" id="ARBA00055784"/>
    </source>
</evidence>
<dbReference type="InterPro" id="IPR038466">
    <property type="entry name" value="S8_pro-domain_sf"/>
</dbReference>
<dbReference type="SUPFAM" id="SSF52743">
    <property type="entry name" value="Subtilisin-like"/>
    <property type="match status" value="1"/>
</dbReference>
<dbReference type="SUPFAM" id="SSF54897">
    <property type="entry name" value="Protease propeptides/inhibitors"/>
    <property type="match status" value="1"/>
</dbReference>
<dbReference type="PROSITE" id="PS51892">
    <property type="entry name" value="SUBTILASE"/>
    <property type="match status" value="1"/>
</dbReference>
<dbReference type="FunFam" id="2.60.120.260:FF:000006">
    <property type="entry name" value="Proprotein convertase subtilisin/kexin type 5"/>
    <property type="match status" value="1"/>
</dbReference>
<dbReference type="EMBL" id="LRGB01001005">
    <property type="protein sequence ID" value="KZS13965.1"/>
    <property type="molecule type" value="Genomic_DNA"/>
</dbReference>
<dbReference type="Pfam" id="PF00082">
    <property type="entry name" value="Peptidase_S8"/>
    <property type="match status" value="1"/>
</dbReference>
<dbReference type="GO" id="GO:0004252">
    <property type="term" value="F:serine-type endopeptidase activity"/>
    <property type="evidence" value="ECO:0007669"/>
    <property type="project" value="UniProtKB-UniRule"/>
</dbReference>
<dbReference type="PROSITE" id="PS00137">
    <property type="entry name" value="SUBTILASE_HIS"/>
    <property type="match status" value="1"/>
</dbReference>
<keyword evidence="3 17" id="KW-0645">Protease</keyword>
<dbReference type="InterPro" id="IPR034182">
    <property type="entry name" value="Kexin/furin"/>
</dbReference>
<dbReference type="InterPro" id="IPR045297">
    <property type="entry name" value="Complex1_LYR_LYRM4"/>
</dbReference>
<dbReference type="Proteomes" id="UP000076858">
    <property type="component" value="Unassembled WGS sequence"/>
</dbReference>
<keyword evidence="10" id="KW-1015">Disulfide bond</keyword>
<dbReference type="PANTHER" id="PTHR42884">
    <property type="entry name" value="PROPROTEIN CONVERTASE SUBTILISIN/KEXIN-RELATED"/>
    <property type="match status" value="1"/>
</dbReference>
<dbReference type="Gene3D" id="3.30.70.850">
    <property type="entry name" value="Peptidase S8, pro-domain"/>
    <property type="match status" value="1"/>
</dbReference>
<dbReference type="Gene3D" id="3.40.50.200">
    <property type="entry name" value="Peptidase S8/S53 domain"/>
    <property type="match status" value="1"/>
</dbReference>
<dbReference type="GO" id="GO:0005886">
    <property type="term" value="C:plasma membrane"/>
    <property type="evidence" value="ECO:0007669"/>
    <property type="project" value="GOC"/>
</dbReference>
<evidence type="ECO:0000256" key="11">
    <source>
        <dbReference type="ARBA" id="ARBA00023180"/>
    </source>
</evidence>
<comment type="function">
    <text evidence="12">Probably involved in the processing of hormone and other protein precursors at sites comprised of pairs of basic amino acid residues.</text>
</comment>
<evidence type="ECO:0000256" key="10">
    <source>
        <dbReference type="ARBA" id="ARBA00023157"/>
    </source>
</evidence>
<evidence type="ECO:0000313" key="21">
    <source>
        <dbReference type="Proteomes" id="UP000076858"/>
    </source>
</evidence>
<dbReference type="FunFam" id="3.40.50.200:FF:000021">
    <property type="entry name" value="Proprotein convertase subtilisin/kexin type 5a"/>
    <property type="match status" value="1"/>
</dbReference>
<dbReference type="GO" id="GO:0016486">
    <property type="term" value="P:peptide hormone processing"/>
    <property type="evidence" value="ECO:0007669"/>
    <property type="project" value="TreeGrafter"/>
</dbReference>
<dbReference type="InterPro" id="IPR032815">
    <property type="entry name" value="S8_pro-domain"/>
</dbReference>
<dbReference type="GO" id="GO:0000139">
    <property type="term" value="C:Golgi membrane"/>
    <property type="evidence" value="ECO:0007669"/>
    <property type="project" value="UniProtKB-SubCell"/>
</dbReference>
<feature type="active site" description="Charge relay system" evidence="16 17">
    <location>
        <position position="558"/>
    </location>
</feature>